<dbReference type="Gene3D" id="3.30.70.1820">
    <property type="entry name" value="L1 transposable element, RRM domain"/>
    <property type="match status" value="1"/>
</dbReference>
<feature type="coiled-coil region" evidence="2">
    <location>
        <begin position="30"/>
        <end position="57"/>
    </location>
</feature>
<evidence type="ECO:0000313" key="6">
    <source>
        <dbReference type="Proteomes" id="UP001153321"/>
    </source>
</evidence>
<feature type="region of interest" description="Disordered" evidence="3">
    <location>
        <begin position="528"/>
        <end position="700"/>
    </location>
</feature>
<reference evidence="5" key="1">
    <citation type="submission" date="2022-02" db="EMBL/GenBank/DDBJ databases">
        <authorList>
            <person name="King R."/>
        </authorList>
    </citation>
    <scope>NUCLEOTIDE SEQUENCE</scope>
</reference>
<feature type="domain" description="C2H2-type" evidence="4">
    <location>
        <begin position="758"/>
        <end position="781"/>
    </location>
</feature>
<evidence type="ECO:0000256" key="3">
    <source>
        <dbReference type="SAM" id="MobiDB-lite"/>
    </source>
</evidence>
<dbReference type="SMART" id="SM00355">
    <property type="entry name" value="ZnF_C2H2"/>
    <property type="match status" value="4"/>
</dbReference>
<protein>
    <recommendedName>
        <fullName evidence="4">C2H2-type domain-containing protein</fullName>
    </recommendedName>
</protein>
<proteinExistence type="predicted"/>
<organism evidence="5 6">
    <name type="scientific">Spodoptera littoralis</name>
    <name type="common">Egyptian cotton leafworm</name>
    <dbReference type="NCBI Taxonomy" id="7109"/>
    <lineage>
        <taxon>Eukaryota</taxon>
        <taxon>Metazoa</taxon>
        <taxon>Ecdysozoa</taxon>
        <taxon>Arthropoda</taxon>
        <taxon>Hexapoda</taxon>
        <taxon>Insecta</taxon>
        <taxon>Pterygota</taxon>
        <taxon>Neoptera</taxon>
        <taxon>Endopterygota</taxon>
        <taxon>Lepidoptera</taxon>
        <taxon>Glossata</taxon>
        <taxon>Ditrysia</taxon>
        <taxon>Noctuoidea</taxon>
        <taxon>Noctuidae</taxon>
        <taxon>Amphipyrinae</taxon>
        <taxon>Spodoptera</taxon>
    </lineage>
</organism>
<feature type="region of interest" description="Disordered" evidence="3">
    <location>
        <begin position="206"/>
        <end position="240"/>
    </location>
</feature>
<feature type="region of interest" description="Disordered" evidence="3">
    <location>
        <begin position="322"/>
        <end position="353"/>
    </location>
</feature>
<evidence type="ECO:0000313" key="5">
    <source>
        <dbReference type="EMBL" id="CAH1637405.1"/>
    </source>
</evidence>
<feature type="domain" description="C2H2-type" evidence="4">
    <location>
        <begin position="370"/>
        <end position="398"/>
    </location>
</feature>
<evidence type="ECO:0000256" key="2">
    <source>
        <dbReference type="SAM" id="Coils"/>
    </source>
</evidence>
<feature type="compositionally biased region" description="Basic and acidic residues" evidence="3">
    <location>
        <begin position="326"/>
        <end position="347"/>
    </location>
</feature>
<feature type="compositionally biased region" description="Basic residues" evidence="3">
    <location>
        <begin position="218"/>
        <end position="240"/>
    </location>
</feature>
<dbReference type="Gene3D" id="3.30.160.60">
    <property type="entry name" value="Classic Zinc Finger"/>
    <property type="match status" value="2"/>
</dbReference>
<dbReference type="SUPFAM" id="SSF57667">
    <property type="entry name" value="beta-beta-alpha zinc fingers"/>
    <property type="match status" value="1"/>
</dbReference>
<keyword evidence="6" id="KW-1185">Reference proteome</keyword>
<accession>A0A9P0HZH6</accession>
<keyword evidence="1" id="KW-0479">Metal-binding</keyword>
<feature type="compositionally biased region" description="Pro residues" evidence="3">
    <location>
        <begin position="471"/>
        <end position="487"/>
    </location>
</feature>
<dbReference type="PANTHER" id="PTHR15021">
    <property type="entry name" value="DISCONNECTED-RELATED"/>
    <property type="match status" value="1"/>
</dbReference>
<keyword evidence="1" id="KW-0862">Zinc</keyword>
<gene>
    <name evidence="5" type="ORF">SPLIT_LOCUS2766</name>
</gene>
<dbReference type="InterPro" id="IPR013087">
    <property type="entry name" value="Znf_C2H2_type"/>
</dbReference>
<dbReference type="GO" id="GO:0006355">
    <property type="term" value="P:regulation of DNA-templated transcription"/>
    <property type="evidence" value="ECO:0007669"/>
    <property type="project" value="TreeGrafter"/>
</dbReference>
<dbReference type="InterPro" id="IPR040436">
    <property type="entry name" value="Disconnected-like"/>
</dbReference>
<dbReference type="InterPro" id="IPR036236">
    <property type="entry name" value="Znf_C2H2_sf"/>
</dbReference>
<feature type="compositionally biased region" description="Polar residues" evidence="3">
    <location>
        <begin position="666"/>
        <end position="678"/>
    </location>
</feature>
<feature type="compositionally biased region" description="Basic and acidic residues" evidence="3">
    <location>
        <begin position="648"/>
        <end position="665"/>
    </location>
</feature>
<sequence>MDNLQSFFDQMKIEMSKQTDDIMTRIEEKLIPFRQEMQELKSENEKLKEKIYNLEKHKRINNLILYGVKETETSTASLIEIVKKKFKEDLNIAFEDRDVNTIYRIGKNNTENGKARPILLAIANLWKKQEIVLNKKKLKNVYVSEDYPKEIIETRKKLQPKVEEERKKGNYAYIKYDNAPSYVTACDALVLQCLQWLSARVSRVPTVHRSAPPSTRSSHLRPPRPAPSRRPRCRLPRRPRTPAPLAFVACRPRSVTCVARPQSQSGRDARHPLRTTRAYYDSDVMEPKEFGAVPGLPAGLDYFMMPRVTQPAPQFDFRKLGASFSGRDEDKSDERRSPEYPPDRRDPPPAPWPLGLGVQFVNPATGKKRVQCNVCLKTFCDKGALKIHFSAVHLREMHKCTVEGCTMMFSSRRSRNRHSANPNPKLHSPHVRRKISAHDGRSAQPFPLLPALARLPIPPPGLLPPELAARLPPPLTGPPGPTPLPPRVPLDDLRNFSEIEKMYRKIPHAEDHHRSVLDLAKPHIVHEEESNNYSEINDDISDDEHKDRSVERTSSPIVERLNYEDEPEDLSVNKNRDDTKPVVVKPDSVNTRADPTATDDKTSSHVPNKRKRKSGNPTRCSQNNEYNVSDEEYHADLFRNLSTPGSSRTEEEPLSLKKQKPEKTEPFQNGEETIVDSESVTRVKAESESDDESSAPSVVREGLRLRSDLYTPSDSGSDLHTLEERLARARSPSASSDRTDDRSDINDLEIPIDDENPDRCTACGKVFQNHFTLRMHYRNDHLKLLHPCEVNGCDAAFPSRRSRDRHSSNVDLHRRLLSTGSPDGREQKPAFEVNAELLNKLYADIKGLASTLESLRYGNEEAAQLPSYVTETMKFYSRNLTALQAGLFPQFGERGFFPSPFLMGNGVPQAGGGPYGAPAGAQSARESLSPLSASSPPVISPGRLDAAHARPRDDANLLFRETSESFKKMTSLCERQEQLYQHHVPVS</sequence>
<keyword evidence="2" id="KW-0175">Coiled coil</keyword>
<feature type="region of interest" description="Disordered" evidence="3">
    <location>
        <begin position="726"/>
        <end position="751"/>
    </location>
</feature>
<dbReference type="Proteomes" id="UP001153321">
    <property type="component" value="Chromosome 15"/>
</dbReference>
<dbReference type="PROSITE" id="PS50157">
    <property type="entry name" value="ZINC_FINGER_C2H2_2"/>
    <property type="match status" value="2"/>
</dbReference>
<dbReference type="PROSITE" id="PS00028">
    <property type="entry name" value="ZINC_FINGER_C2H2_1"/>
    <property type="match status" value="2"/>
</dbReference>
<feature type="region of interest" description="Disordered" evidence="3">
    <location>
        <begin position="464"/>
        <end position="487"/>
    </location>
</feature>
<dbReference type="EMBL" id="LR824546">
    <property type="protein sequence ID" value="CAH1637405.1"/>
    <property type="molecule type" value="Genomic_DNA"/>
</dbReference>
<feature type="region of interest" description="Disordered" evidence="3">
    <location>
        <begin position="413"/>
        <end position="438"/>
    </location>
</feature>
<keyword evidence="1" id="KW-0863">Zinc-finger</keyword>
<feature type="compositionally biased region" description="Low complexity" evidence="3">
    <location>
        <begin position="916"/>
        <end position="937"/>
    </location>
</feature>
<dbReference type="GO" id="GO:0005634">
    <property type="term" value="C:nucleus"/>
    <property type="evidence" value="ECO:0007669"/>
    <property type="project" value="TreeGrafter"/>
</dbReference>
<dbReference type="AlphaFoldDB" id="A0A9P0HZH6"/>
<feature type="compositionally biased region" description="Polar residues" evidence="3">
    <location>
        <begin position="615"/>
        <end position="627"/>
    </location>
</feature>
<feature type="region of interest" description="Disordered" evidence="3">
    <location>
        <begin position="913"/>
        <end position="937"/>
    </location>
</feature>
<evidence type="ECO:0000259" key="4">
    <source>
        <dbReference type="PROSITE" id="PS50157"/>
    </source>
</evidence>
<dbReference type="GO" id="GO:0008270">
    <property type="term" value="F:zinc ion binding"/>
    <property type="evidence" value="ECO:0007669"/>
    <property type="project" value="UniProtKB-KW"/>
</dbReference>
<dbReference type="PANTHER" id="PTHR15021:SF0">
    <property type="entry name" value="DISCO-RELATED, ISOFORM A-RELATED"/>
    <property type="match status" value="1"/>
</dbReference>
<evidence type="ECO:0000256" key="1">
    <source>
        <dbReference type="PROSITE-ProRule" id="PRU00042"/>
    </source>
</evidence>
<name>A0A9P0HZH6_SPOLI</name>